<comment type="caution">
    <text evidence="2">The sequence shown here is derived from an EMBL/GenBank/DDBJ whole genome shotgun (WGS) entry which is preliminary data.</text>
</comment>
<sequence>MHFSINRVHIYQFKQPSFWFAWCVQKPFIVRVLQTMRVGSLIAAAATYFQSVLAATGLQASMKLESLFTILVFLFFAWFLSKIITSINKSRESITNGSRRSCYVTNDDYSFQMMFVNGILKHGSLPNNVLNDMFTDRSLAQADKILRQLDCQKPEHVELYWQHKMRILNLIQATYVRAQLLNDEVMGQLSIHRKLVNTTTNHVAIDLLRKTDDSRQQLMDIIERVRQQA</sequence>
<keyword evidence="1" id="KW-1133">Transmembrane helix</keyword>
<evidence type="ECO:0000313" key="2">
    <source>
        <dbReference type="EMBL" id="RWZ78696.1"/>
    </source>
</evidence>
<dbReference type="AlphaFoldDB" id="A0A4Q0AI37"/>
<reference evidence="2" key="1">
    <citation type="submission" date="2019-01" db="EMBL/GenBank/DDBJ databases">
        <title>Genomic signatures and co-occurrence patterns of the ultra-small Saccharimodia (Patescibacteria phylum) suggest a symbiotic lifestyle.</title>
        <authorList>
            <person name="Lemos L."/>
            <person name="Medeiros J."/>
            <person name="Andreote F."/>
            <person name="Fernandes G."/>
            <person name="Varani A."/>
            <person name="Oliveira G."/>
            <person name="Pylro V."/>
        </authorList>
    </citation>
    <scope>NUCLEOTIDE SEQUENCE [LARGE SCALE GENOMIC DNA]</scope>
    <source>
        <strain evidence="2">AMD02</strain>
    </source>
</reference>
<feature type="transmembrane region" description="Helical" evidence="1">
    <location>
        <begin position="38"/>
        <end position="60"/>
    </location>
</feature>
<accession>A0A4Q0AI37</accession>
<keyword evidence="1" id="KW-0812">Transmembrane</keyword>
<evidence type="ECO:0000256" key="1">
    <source>
        <dbReference type="SAM" id="Phobius"/>
    </source>
</evidence>
<name>A0A4Q0AI37_9BACT</name>
<proteinExistence type="predicted"/>
<dbReference type="EMBL" id="SCKX01000001">
    <property type="protein sequence ID" value="RWZ78696.1"/>
    <property type="molecule type" value="Genomic_DNA"/>
</dbReference>
<keyword evidence="1" id="KW-0472">Membrane</keyword>
<evidence type="ECO:0000313" key="3">
    <source>
        <dbReference type="Proteomes" id="UP000289257"/>
    </source>
</evidence>
<keyword evidence="3" id="KW-1185">Reference proteome</keyword>
<protein>
    <submittedName>
        <fullName evidence="2">Uncharacterized protein</fullName>
    </submittedName>
</protein>
<organism evidence="2 3">
    <name type="scientific">Candidatus Microsaccharimonas sossegonensis</name>
    <dbReference type="NCBI Taxonomy" id="2506948"/>
    <lineage>
        <taxon>Bacteria</taxon>
        <taxon>Candidatus Saccharimonadota</taxon>
        <taxon>Candidatus Saccharimonadia</taxon>
        <taxon>Candidatus Saccharimonadales</taxon>
        <taxon>Candidatus Saccharimonadaceae</taxon>
        <taxon>Candidatus Microsaccharimonas</taxon>
    </lineage>
</organism>
<feature type="transmembrane region" description="Helical" evidence="1">
    <location>
        <begin position="66"/>
        <end position="84"/>
    </location>
</feature>
<gene>
    <name evidence="2" type="ORF">EOT05_03030</name>
</gene>
<dbReference type="Proteomes" id="UP000289257">
    <property type="component" value="Unassembled WGS sequence"/>
</dbReference>